<dbReference type="AlphaFoldDB" id="A0A0V1GCK9"/>
<sequence>LEPTSGSSLENRSSQHRGYCKEAQPWVVPVKDRGAKGGAGAVELGLTLLLI</sequence>
<accession>A0A0V1GCK9</accession>
<dbReference type="EMBL" id="JYDP01003300">
    <property type="protein sequence ID" value="KRY95935.1"/>
    <property type="molecule type" value="Genomic_DNA"/>
</dbReference>
<protein>
    <submittedName>
        <fullName evidence="1">Uncharacterized protein</fullName>
    </submittedName>
</protein>
<dbReference type="Proteomes" id="UP000055024">
    <property type="component" value="Unassembled WGS sequence"/>
</dbReference>
<evidence type="ECO:0000313" key="1">
    <source>
        <dbReference type="EMBL" id="KRY95935.1"/>
    </source>
</evidence>
<gene>
    <name evidence="1" type="ORF">T11_17799</name>
</gene>
<feature type="non-terminal residue" evidence="1">
    <location>
        <position position="1"/>
    </location>
</feature>
<reference evidence="1 2" key="1">
    <citation type="submission" date="2015-01" db="EMBL/GenBank/DDBJ databases">
        <title>Evolution of Trichinella species and genotypes.</title>
        <authorList>
            <person name="Korhonen P.K."/>
            <person name="Edoardo P."/>
            <person name="Giuseppe L.R."/>
            <person name="Gasser R.B."/>
        </authorList>
    </citation>
    <scope>NUCLEOTIDE SEQUENCE [LARGE SCALE GENOMIC DNA]</scope>
    <source>
        <strain evidence="1">ISS1029</strain>
    </source>
</reference>
<evidence type="ECO:0000313" key="2">
    <source>
        <dbReference type="Proteomes" id="UP000055024"/>
    </source>
</evidence>
<organism evidence="1 2">
    <name type="scientific">Trichinella zimbabwensis</name>
    <dbReference type="NCBI Taxonomy" id="268475"/>
    <lineage>
        <taxon>Eukaryota</taxon>
        <taxon>Metazoa</taxon>
        <taxon>Ecdysozoa</taxon>
        <taxon>Nematoda</taxon>
        <taxon>Enoplea</taxon>
        <taxon>Dorylaimia</taxon>
        <taxon>Trichinellida</taxon>
        <taxon>Trichinellidae</taxon>
        <taxon>Trichinella</taxon>
    </lineage>
</organism>
<proteinExistence type="predicted"/>
<keyword evidence="2" id="KW-1185">Reference proteome</keyword>
<comment type="caution">
    <text evidence="1">The sequence shown here is derived from an EMBL/GenBank/DDBJ whole genome shotgun (WGS) entry which is preliminary data.</text>
</comment>
<name>A0A0V1GCK9_9BILA</name>